<feature type="compositionally biased region" description="Basic and acidic residues" evidence="3">
    <location>
        <begin position="97"/>
        <end position="113"/>
    </location>
</feature>
<sequence>MCDCFHLAFPNWHAASSGTGAGRRLRGPEAATEDDSICDEPSQFTEGERPRPQGSSPVEEYPEKYTDSDKECEAEYDPQTKSGSAKKNKKSGLGSMFERRSTPKMSKLKEVHSPESGVIVKTAKDGCAEGLIYGGGGKEGIFIKEVVPESPASKSLKLKEGDQILSATVYFDNVSYDDAIQILEHAQAYKLKLCLKREPAIDSDVIPEEEVCTTDMREQGKTKRRGEARISWPKFPSFGKGRKSRFTRSHSSSEADEQRKLELSPTTSDTESPIKSQDALKGKKKHKMKLSALTKRGRISSSEDQETDAPTTGQISGDINLTQESDMLSPECLESPSGETTQIYVTENLKVIEDVRLEQNNQTLTEAQTVQHKVELISIGGTLKTADLTEALADQESPSGVKSPDGKKKKKERSELKMKILGKDKSHKKEKAKSSPKRLKTLGASFEIADQAEAEKTIPCSESTTRLPGDQHEPTKITSTESSKIKTLTTQVEMSVPKVEFDIPDISIRKSLQRDKDVKQKQETKAGTTFKLPKVGLGDISTEKTVQKVQVDVDERKPKIQQLTTEGTEVKGEPYERLSKSSVSQLPKREDIEIPGMEDIKITAKGIKEPKAVCTGSYEEIQSETVQLSIDVDSVKEAVSKLPGFKLPKVDTSGVLIPEEITVIDANAQRISVKTPTKVVDTKTKHEEQSRFGITPSPEMSKTTIKLPKLTADLTSEELLSETKVDLKKTQKEHKTKPKQSSKEMKTETSKREHIIIPGKDVSILQVQETEGEYESAATQDTDKKSKKAKITMSSFGIAKPDIRIPDIGFDFPKQRSSEQKVDAVNGENATLPEEVKMSKMEMRKAKGQTGGVVCEVNIPDIDGIAYIDSGDGSPAKKDSGITLQGFDVSLDAKVQAEEHTGTLPKTWAVAPDTSVNVPSGAQDVTIDGAEIKSPEREGKSGKFKIPNLGISMPKVKGPKIDLSLTKKDGAVTLQEAKAEVKLPEAPKTDITLGTVDVSIPQQKPELDIKPLETEGELEGQGTKFKMPTFEMKMPKIKGPELDLSSSRKDKDVKLPEVKAEVKLPEASETEVTLGSISVSIPEQKMEVEKPELEVKPLETEGELGGQGTKFKMPKFGIKMPKIKGPELDISLPRKDKDVKLPEAKAEVKLPDATDTEVTLGSVDVSVSEQRMKAEKPDMEIKSLETEGELEGQGTKFKMPKFGIKMPKIKGPELDLSLSRKDADVKLPEGKAEVKLPKAPDTDVTLGTIDVALLEQKMDLEKPELEVKPLEIEGELEGQGTKFKMPKFGIKMPKIKGPELDLSSSRKDADVKLPEGKTEVKLPEAPDTDVTLGSISVSIPQQKMETEKPELEVKPLETEGELNVQGSKFKMPKFGIKMPKIKGPDLDLSLSRKDADVKLPEAKAGIKFPEASKGDVVLGSVDVSISHQKMEVEEPNLEIKPMETDGEVEGQGIKFKMPKLGITMPKVKFPDAEHKESDNKQDVKSPKTAIQQDVEGSGSKFKMPTFKLPKLEVATAHISVEKPDMNKDIKIDGGDINIPEEGSAVNIAVSSFEVEGPTIDVKTTGTEHEGKGSKFKMPHLGFSVPKVKGPKIDLSTSKKDADIKLPDTKADVKLPEVDLGTIDVSIPAATLEDKKPELELQAPQTEGQMDGQGAKLKMPKFGVQIPKIKGPEIDFSLSKKDGDCTSQTKIETELPEAPKIDVSVGKAEVTIPEIEKDKVELEEQETKFKMPKFGMSMPKVKGPEFHLGFSKKDADVTGPDAKADIHLPDVELKAPPTEVEIQAPEIEAGVKGSEGSSLAFKMPSFSFSLPKGKGPDIDASLTKKDTDITLPQTEAKVKLPDASKIDVSLGKARVLIPETKVELKQPEVEIKPWETDGELDGQGSKFKMPKFGVSMPKVKAPEINLNLTKKDVMLPEAKVEVNLPDVELKEHSTNVETSVPEMQAQLGGNLEGPSSKFKLPTFKFPKFGASVSVGAPDIEKEIQALPEADLSLSEKDVNVELPEAKAKVKLHVTPTIDVNLEDISIPEAEIEIQKPELENKSLQFKGELHDQGSKFKMPKLGMSVPKLKGPEMKGDITLPETKAEVSLPGANIEASEIDTPPSGVKESPSKFKLPTFKFPKFGVITPNISGEVPDPGTEIKFDGTDMHVSMPHTDADVPEVKAEVHMPLVEIKEPVGGVVIEQKPGVEVDAKQKKRRFSLPKFSFSKPSVKAPDVDVSFKEVKIPEGKVEVEGGTVELKHPECEAQVDGQESKFKKPNLGITRPKTDIDVTLPEVKAEVKLPDVEVKKPSAEVDIKAPEIKVVTKDTDGSPSKFKMPTFKLPKLGVGMPSATVEMPEIETEGKIDGEDMKIPKEVLTVDISAPTIDTERPAVDVKMTGKEQERRGGRFKMPSFGFSMSPPKGPDTDFSLSKKDIDVTLPEVKAEVKLPDVEVKKPSAEVDIKAPEIKVGTKDTDGSPSKFKMPTFKLPKFGVGMPSATVEVTDMEKEGKIDGGDKKVPEEVLTVNISAPTIDTEGPSVDVKMTGKEQERRGGRFKMPSFGFSTSTAKGPDTDLSLSKKDIDVTLPEVKAEVKLPDVEVKKPSAEVDIKAPKIEVGTQGTDGSPSKFKMPTFKLPKLGVGMPSATVEVPEIETEGKIDGGDKKVPEEILTVNISAPTIDTEGPSVDVKMTGKEQERRGGRFKMPSFGFSTSTAKGPDTDLSLSKKDIDVTLPEVKAEVKLPDVEVKKPSAEVDIKAPEIKVGTKDTDGSPSKFKMPTFKLPKFGVGMPSATVEVPDMEKEGKTNGGDIKVPEEVLTVDIAAPSIDIEGPAVDVKMTGKEQERRGGRFKLPSFGFSMSPAKGPDTDLSLSKKEVDVALPEVKAEVKLPDVEVKKPSAEVDIKAPEVKVGTKDTDGSPSKFKMPTFKLPKLGVGMPSATVEVPDMEKEAKIDGGDIKVPEEVLTVDIAAPSIDTEGPSVDMKMTGKEQERRGGRFKLPSFGFSTSTAKGPDAELSLSKKEVDVTLPEVKAEVKLPDVEVKKPSAEVDIKAPEIKVGTKDTDGSPSKFKMPTFKLPKLGVDTPGATIEGPEIHKEGKIDGGDIKIPEEVLTVNIAAPTIDTEGPSVHIKTTEVEQDRRGGRFKLPSFGFSMSPAKGPDTDLSLSKKDIDVTLPEVKAEVKLPDVEVKKPSADVDIKAPEIKVGTKDTDGSPSKFKTPTFKLPKLGVGMPDATVEVPEIDKEGKIDGGDKKVPEEVLTVDIAAPTIDIEGPSVDVKMTGKEQERRGGRFKMPSFGFSMSTAKGPDTDLSLSKKDIDVTLPEVKAEVKLPDVEMKKPSAEVDIKAPKIEVGTQGTDGSPSKFKMPTFKLPKLGVGMPGATVEVPEIETEGKIDGGDIKVPEEILTVNISAPTIDTEGPSVDVKMTGKEQERRGGRFKMPSFGFSSSPAKGPDTDLSLSKKDIDVTLPEVKAEVKLPDVEVKKPSAEVDIKAPEIKIGTKDTDGSPSKFKMPTFKLPKFGVGMPSATVEVPDMETEGKIDGGDIKVPEEILTVNISAPTIDTEGPSVDVKMTGKEQERRGGRFKMPSFGFSTSPAKGPDTDLGLSKKEVDVALPEVKAEVKLPDVEVKKPSAEVDIKAPEIKVGTKDTDGSPSKFKMPTFKLPKFGVGMPSATVEMPDMEKEGKIDGGDIKVPEEVLTVDIAAPSIDTEGPSVDVKMTGKEQERRGGRFKMPSFGFSTSPAKGPDTDLSLSKKDIDVTLPEVKAEVKLPDVEVKKPSAEVDIEAAGISLQTSSVDGSPSKFKLPTLKLPKFGATTPEVSAEVSDMDKDFKVDGTDSKLKEAQAEVKLPDVNAATVSISEGDPKMKKASWTLPTFSFSKTSGQTPEADINLNAPKVDVKLPEAKTEIHLPELDIKESSNISTEGGAATDASLKKTRFSLPKLSFSRQSTQESEVDVNLPNVEASLPEVIVQVKQPEGEADNVTVSPSKMKMPTFTLPKFGGSKVSVEDIKTEPSTDKEGLSEGVKAALPEAKAEVKLPDVEAKVVEGSVSVPDAPPAEFDAKVKRPGWTFPKFSFSRTGGKAAELDVNLETTMVDVATPEIKEEVSLPEADVKASSGGVSKEEPPSVEVDPNLKKTRFSLPRFSFSKPSVKDTEVSGELPGVDVSLPEGEVKPDLNASQKGVNIKLPEVKAEVKLSEERVQELSTTSTLEPLTVTIKGSSVDVTTDVSKAVTTDAETPKSETDGVGLGSPSKFKLPSFKMPRLSFSKPKPEDENIPVDTEHKEEQLEMVVEPQGEGKSPKLTLTSFGEILKTIDVEFDVPKTDKVENDPETTKEVQETDEHTRQQDAKDIGTKQEATKSPERTGWFKFPRFSLSSPTEPKDRQRDEKSPTGEAETEEISPTSSVQSSDAFADVSSTFTSEHAGPSISSPTKITVKYSDPDAAAAAALAEKHGNIIMSTTRTELFSEVPNLPEKITILSSGVSSSSEDTLRLESGKIHVITSNIQATPEAEQAKVLTAVQIQSAGGLPSTLEGHEAASWTVQDLQSGTRTSYERHTVKETSSERSESKETIVITKQITHVFDSSEPISDETASSIQRLRDSVHSEKMKFFDGAKK</sequence>
<feature type="region of interest" description="Disordered" evidence="3">
    <location>
        <begin position="4077"/>
        <end position="4104"/>
    </location>
</feature>
<feature type="domain" description="PDZ" evidence="4">
    <location>
        <begin position="117"/>
        <end position="186"/>
    </location>
</feature>
<dbReference type="PANTHER" id="PTHR23348:SF16">
    <property type="entry name" value="LEUCINE RICH REPEAT FAMILY PROTEIN"/>
    <property type="match status" value="1"/>
</dbReference>
<gene>
    <name evidence="6" type="primary">LOC114427756</name>
</gene>
<dbReference type="SMART" id="SM00228">
    <property type="entry name" value="PDZ"/>
    <property type="match status" value="1"/>
</dbReference>
<feature type="region of interest" description="Disordered" evidence="3">
    <location>
        <begin position="3055"/>
        <end position="3075"/>
    </location>
</feature>
<feature type="compositionally biased region" description="Basic and acidic residues" evidence="3">
    <location>
        <begin position="2882"/>
        <end position="2891"/>
    </location>
</feature>
<feature type="compositionally biased region" description="Polar residues" evidence="3">
    <location>
        <begin position="264"/>
        <end position="275"/>
    </location>
</feature>
<comment type="subcellular location">
    <subcellularLocation>
        <location evidence="1">Nucleus</location>
    </subcellularLocation>
</comment>
<feature type="compositionally biased region" description="Polar residues" evidence="3">
    <location>
        <begin position="308"/>
        <end position="317"/>
    </location>
</feature>
<feature type="region of interest" description="Disordered" evidence="3">
    <location>
        <begin position="3545"/>
        <end position="3573"/>
    </location>
</feature>
<reference evidence="5" key="1">
    <citation type="submission" date="2024-06" db="UniProtKB">
        <authorList>
            <consortium name="RefSeq"/>
        </authorList>
    </citation>
    <scope>NUCLEOTIDE SEQUENCE [LARGE SCALE GENOMIC DNA]</scope>
</reference>
<dbReference type="PANTHER" id="PTHR23348">
    <property type="entry name" value="PERIAXIN/AHNAK"/>
    <property type="match status" value="1"/>
</dbReference>
<feature type="region of interest" description="Disordered" evidence="3">
    <location>
        <begin position="679"/>
        <end position="702"/>
    </location>
</feature>
<feature type="region of interest" description="Disordered" evidence="3">
    <location>
        <begin position="460"/>
        <end position="483"/>
    </location>
</feature>
<feature type="compositionally biased region" description="Basic and acidic residues" evidence="3">
    <location>
        <begin position="2959"/>
        <end position="2968"/>
    </location>
</feature>
<feature type="compositionally biased region" description="Basic and acidic residues" evidence="3">
    <location>
        <begin position="680"/>
        <end position="690"/>
    </location>
</feature>
<feature type="region of interest" description="Disordered" evidence="3">
    <location>
        <begin position="3399"/>
        <end position="3427"/>
    </location>
</feature>
<feature type="region of interest" description="Disordered" evidence="3">
    <location>
        <begin position="3673"/>
        <end position="3724"/>
    </location>
</feature>
<accession>A0A6P7HCN1</accession>
<name>A0A6P7HCN1_9TELE</name>
<feature type="region of interest" description="Disordered" evidence="3">
    <location>
        <begin position="4119"/>
        <end position="4146"/>
    </location>
</feature>
<feature type="compositionally biased region" description="Basic and acidic residues" evidence="3">
    <location>
        <begin position="3065"/>
        <end position="3075"/>
    </location>
</feature>
<keyword evidence="2" id="KW-0539">Nucleus</keyword>
<evidence type="ECO:0000256" key="3">
    <source>
        <dbReference type="SAM" id="MobiDB-lite"/>
    </source>
</evidence>
<feature type="compositionally biased region" description="Basic residues" evidence="3">
    <location>
        <begin position="731"/>
        <end position="740"/>
    </location>
</feature>
<dbReference type="Gene3D" id="2.30.42.10">
    <property type="match status" value="1"/>
</dbReference>
<feature type="compositionally biased region" description="Basic and acidic residues" evidence="3">
    <location>
        <begin position="4239"/>
        <end position="4248"/>
    </location>
</feature>
<feature type="compositionally biased region" description="Polar residues" evidence="3">
    <location>
        <begin position="4369"/>
        <end position="4402"/>
    </location>
</feature>
<dbReference type="OrthoDB" id="8058206at2759"/>
<feature type="region of interest" description="Disordered" evidence="3">
    <location>
        <begin position="390"/>
        <end position="437"/>
    </location>
</feature>
<evidence type="ECO:0000313" key="6">
    <source>
        <dbReference type="RefSeq" id="XP_028251773.1"/>
    </source>
</evidence>
<dbReference type="CDD" id="cd00136">
    <property type="entry name" value="PDZ_canonical"/>
    <property type="match status" value="1"/>
</dbReference>
<proteinExistence type="predicted"/>
<evidence type="ECO:0000256" key="2">
    <source>
        <dbReference type="ARBA" id="ARBA00023242"/>
    </source>
</evidence>
<feature type="region of interest" description="Disordered" evidence="3">
    <location>
        <begin position="213"/>
        <end position="317"/>
    </location>
</feature>
<feature type="region of interest" description="Disordered" evidence="3">
    <location>
        <begin position="3253"/>
        <end position="3281"/>
    </location>
</feature>
<evidence type="ECO:0000259" key="4">
    <source>
        <dbReference type="PROSITE" id="PS50106"/>
    </source>
</evidence>
<feature type="region of interest" description="Disordered" evidence="3">
    <location>
        <begin position="2946"/>
        <end position="2987"/>
    </location>
</feature>
<dbReference type="GO" id="GO:0032287">
    <property type="term" value="P:peripheral nervous system myelin maintenance"/>
    <property type="evidence" value="ECO:0007669"/>
    <property type="project" value="TreeGrafter"/>
</dbReference>
<feature type="compositionally biased region" description="Basic and acidic residues" evidence="3">
    <location>
        <begin position="741"/>
        <end position="752"/>
    </location>
</feature>
<dbReference type="PROSITE" id="PS50106">
    <property type="entry name" value="PDZ"/>
    <property type="match status" value="1"/>
</dbReference>
<feature type="compositionally biased region" description="Basic and acidic residues" evidence="3">
    <location>
        <begin position="2375"/>
        <end position="2384"/>
    </location>
</feature>
<feature type="compositionally biased region" description="Basic and acidic residues" evidence="3">
    <location>
        <begin position="4289"/>
        <end position="4332"/>
    </location>
</feature>
<protein>
    <submittedName>
        <fullName evidence="6">Neuroblast differentiation-associated protein AHNAK</fullName>
    </submittedName>
</protein>
<dbReference type="InParanoid" id="A0A6P7HCN1"/>
<keyword evidence="5" id="KW-1185">Reference proteome</keyword>
<feature type="compositionally biased region" description="Basic residues" evidence="3">
    <location>
        <begin position="425"/>
        <end position="437"/>
    </location>
</feature>
<feature type="region of interest" description="Disordered" evidence="3">
    <location>
        <begin position="2375"/>
        <end position="2403"/>
    </location>
</feature>
<dbReference type="InterPro" id="IPR052082">
    <property type="entry name" value="Myelin_sheath_structural"/>
</dbReference>
<feature type="region of interest" description="Disordered" evidence="3">
    <location>
        <begin position="2882"/>
        <end position="2901"/>
    </location>
</feature>
<dbReference type="GO" id="GO:0005737">
    <property type="term" value="C:cytoplasm"/>
    <property type="evidence" value="ECO:0007669"/>
    <property type="project" value="TreeGrafter"/>
</dbReference>
<dbReference type="RefSeq" id="XP_028251773.1">
    <property type="nucleotide sequence ID" value="XM_028395972.1"/>
</dbReference>
<feature type="region of interest" description="Disordered" evidence="3">
    <location>
        <begin position="15"/>
        <end position="113"/>
    </location>
</feature>
<dbReference type="InterPro" id="IPR036034">
    <property type="entry name" value="PDZ_sf"/>
</dbReference>
<feature type="compositionally biased region" description="Basic and acidic residues" evidence="3">
    <location>
        <begin position="1471"/>
        <end position="1485"/>
    </location>
</feature>
<feature type="region of interest" description="Disordered" evidence="3">
    <location>
        <begin position="2651"/>
        <end position="2700"/>
    </location>
</feature>
<dbReference type="GeneID" id="114427756"/>
<feature type="region of interest" description="Disordered" evidence="3">
    <location>
        <begin position="4289"/>
        <end position="4404"/>
    </location>
</feature>
<feature type="region of interest" description="Disordered" evidence="3">
    <location>
        <begin position="725"/>
        <end position="752"/>
    </location>
</feature>
<feature type="compositionally biased region" description="Basic and acidic residues" evidence="3">
    <location>
        <begin position="4349"/>
        <end position="4360"/>
    </location>
</feature>
<feature type="region of interest" description="Disordered" evidence="3">
    <location>
        <begin position="4203"/>
        <end position="4248"/>
    </location>
</feature>
<evidence type="ECO:0000256" key="1">
    <source>
        <dbReference type="ARBA" id="ARBA00004123"/>
    </source>
</evidence>
<feature type="compositionally biased region" description="Basic and acidic residues" evidence="3">
    <location>
        <begin position="251"/>
        <end position="262"/>
    </location>
</feature>
<feature type="compositionally biased region" description="Basic and acidic residues" evidence="3">
    <location>
        <begin position="3689"/>
        <end position="3698"/>
    </location>
</feature>
<feature type="region of interest" description="Disordered" evidence="3">
    <location>
        <begin position="3119"/>
        <end position="3138"/>
    </location>
</feature>
<feature type="compositionally biased region" description="Basic and acidic residues" evidence="3">
    <location>
        <begin position="2667"/>
        <end position="2676"/>
    </location>
</feature>
<feature type="compositionally biased region" description="Basic and acidic residues" evidence="3">
    <location>
        <begin position="568"/>
        <end position="579"/>
    </location>
</feature>
<feature type="region of interest" description="Disordered" evidence="3">
    <location>
        <begin position="566"/>
        <end position="587"/>
    </location>
</feature>
<feature type="region of interest" description="Disordered" evidence="3">
    <location>
        <begin position="2814"/>
        <end position="2844"/>
    </location>
</feature>
<feature type="compositionally biased region" description="Basic and acidic residues" evidence="3">
    <location>
        <begin position="2521"/>
        <end position="2530"/>
    </location>
</feature>
<feature type="compositionally biased region" description="Basic and acidic residues" evidence="3">
    <location>
        <begin position="215"/>
        <end position="228"/>
    </location>
</feature>
<feature type="region of interest" description="Disordered" evidence="3">
    <location>
        <begin position="2506"/>
        <end position="2554"/>
    </location>
</feature>
<dbReference type="GO" id="GO:0043484">
    <property type="term" value="P:regulation of RNA splicing"/>
    <property type="evidence" value="ECO:0007669"/>
    <property type="project" value="TreeGrafter"/>
</dbReference>
<dbReference type="SUPFAM" id="SSF50156">
    <property type="entry name" value="PDZ domain-like"/>
    <property type="match status" value="1"/>
</dbReference>
<feature type="region of interest" description="Disordered" evidence="3">
    <location>
        <begin position="1471"/>
        <end position="1498"/>
    </location>
</feature>
<feature type="region of interest" description="Disordered" evidence="3">
    <location>
        <begin position="2589"/>
        <end position="2612"/>
    </location>
</feature>
<feature type="compositionally biased region" description="Basic and acidic residues" evidence="3">
    <location>
        <begin position="61"/>
        <end position="73"/>
    </location>
</feature>
<dbReference type="Proteomes" id="UP000515145">
    <property type="component" value="Chromosome 22"/>
</dbReference>
<dbReference type="GO" id="GO:0005634">
    <property type="term" value="C:nucleus"/>
    <property type="evidence" value="ECO:0007669"/>
    <property type="project" value="UniProtKB-SubCell"/>
</dbReference>
<feature type="compositionally biased region" description="Basic and acidic residues" evidence="3">
    <location>
        <begin position="412"/>
        <end position="424"/>
    </location>
</feature>
<organism evidence="5 6">
    <name type="scientific">Parambassis ranga</name>
    <name type="common">Indian glassy fish</name>
    <dbReference type="NCBI Taxonomy" id="210632"/>
    <lineage>
        <taxon>Eukaryota</taxon>
        <taxon>Metazoa</taxon>
        <taxon>Chordata</taxon>
        <taxon>Craniata</taxon>
        <taxon>Vertebrata</taxon>
        <taxon>Euteleostomi</taxon>
        <taxon>Actinopterygii</taxon>
        <taxon>Neopterygii</taxon>
        <taxon>Teleostei</taxon>
        <taxon>Neoteleostei</taxon>
        <taxon>Acanthomorphata</taxon>
        <taxon>Ovalentaria</taxon>
        <taxon>Ambassidae</taxon>
        <taxon>Parambassis</taxon>
    </lineage>
</organism>
<reference evidence="6" key="2">
    <citation type="submission" date="2025-08" db="UniProtKB">
        <authorList>
            <consortium name="RefSeq"/>
        </authorList>
    </citation>
    <scope>IDENTIFICATION</scope>
</reference>
<evidence type="ECO:0000313" key="5">
    <source>
        <dbReference type="Proteomes" id="UP000515145"/>
    </source>
</evidence>
<dbReference type="InterPro" id="IPR001478">
    <property type="entry name" value="PDZ"/>
</dbReference>